<evidence type="ECO:0000256" key="9">
    <source>
        <dbReference type="SAM" id="SignalP"/>
    </source>
</evidence>
<feature type="active site" description="Proton donor/acceptor" evidence="8">
    <location>
        <position position="881"/>
    </location>
</feature>
<proteinExistence type="inferred from homology"/>
<comment type="catalytic activity">
    <reaction evidence="7">
        <text>(L-glutamyl)(n+1)-gamma-L-glutamyl-L-glutamyl-[protein] + H2O = (L-glutamyl)(n)-gamma-L-glutamyl-L-glutamyl-[protein] + L-glutamate</text>
        <dbReference type="Rhea" id="RHEA:60004"/>
        <dbReference type="Rhea" id="RHEA-COMP:15519"/>
        <dbReference type="Rhea" id="RHEA-COMP:15675"/>
        <dbReference type="ChEBI" id="CHEBI:15377"/>
        <dbReference type="ChEBI" id="CHEBI:29985"/>
        <dbReference type="ChEBI" id="CHEBI:143623"/>
    </reaction>
    <physiologicalReaction direction="left-to-right" evidence="7">
        <dbReference type="Rhea" id="RHEA:60005"/>
    </physiologicalReaction>
</comment>
<evidence type="ECO:0000313" key="12">
    <source>
        <dbReference type="Proteomes" id="UP000261620"/>
    </source>
</evidence>
<dbReference type="PANTHER" id="PTHR12756">
    <property type="entry name" value="CYTOSOLIC CARBOXYPEPTIDASE"/>
    <property type="match status" value="1"/>
</dbReference>
<dbReference type="Pfam" id="PF00246">
    <property type="entry name" value="Peptidase_M14"/>
    <property type="match status" value="1"/>
</dbReference>
<keyword evidence="9" id="KW-0732">Signal</keyword>
<dbReference type="SUPFAM" id="SSF48371">
    <property type="entry name" value="ARM repeat"/>
    <property type="match status" value="1"/>
</dbReference>
<dbReference type="AlphaFoldDB" id="A0A3Q3XGD1"/>
<name>A0A3Q3XGD1_MOLML</name>
<keyword evidence="4" id="KW-0645">Protease</keyword>
<dbReference type="OMA" id="SNQHHQW"/>
<evidence type="ECO:0000256" key="1">
    <source>
        <dbReference type="ARBA" id="ARBA00001947"/>
    </source>
</evidence>
<dbReference type="GO" id="GO:0008270">
    <property type="term" value="F:zinc ion binding"/>
    <property type="evidence" value="ECO:0007669"/>
    <property type="project" value="InterPro"/>
</dbReference>
<feature type="domain" description="Peptidase M14" evidence="10">
    <location>
        <begin position="627"/>
        <end position="909"/>
    </location>
</feature>
<dbReference type="Proteomes" id="UP000261620">
    <property type="component" value="Unplaced"/>
</dbReference>
<evidence type="ECO:0000256" key="5">
    <source>
        <dbReference type="ARBA" id="ARBA00024524"/>
    </source>
</evidence>
<dbReference type="InterPro" id="IPR050821">
    <property type="entry name" value="Cytosolic_carboxypeptidase"/>
</dbReference>
<evidence type="ECO:0000259" key="10">
    <source>
        <dbReference type="PROSITE" id="PS52035"/>
    </source>
</evidence>
<accession>A0A3Q3XGD1</accession>
<dbReference type="Gene3D" id="3.40.630.10">
    <property type="entry name" value="Zn peptidases"/>
    <property type="match status" value="1"/>
</dbReference>
<dbReference type="GO" id="GO:0006508">
    <property type="term" value="P:proteolysis"/>
    <property type="evidence" value="ECO:0007669"/>
    <property type="project" value="InterPro"/>
</dbReference>
<comment type="similarity">
    <text evidence="3 8">Belongs to the peptidase M14 family.</text>
</comment>
<dbReference type="STRING" id="94237.ENSMMOP00000025169"/>
<reference evidence="11" key="2">
    <citation type="submission" date="2025-09" db="UniProtKB">
        <authorList>
            <consortium name="Ensembl"/>
        </authorList>
    </citation>
    <scope>IDENTIFICATION</scope>
</reference>
<dbReference type="Pfam" id="PF25571">
    <property type="entry name" value="TPR_CCP1_N"/>
    <property type="match status" value="1"/>
</dbReference>
<evidence type="ECO:0000256" key="3">
    <source>
        <dbReference type="ARBA" id="ARBA00005988"/>
    </source>
</evidence>
<evidence type="ECO:0000256" key="2">
    <source>
        <dbReference type="ARBA" id="ARBA00004514"/>
    </source>
</evidence>
<dbReference type="Gene3D" id="1.25.10.10">
    <property type="entry name" value="Leucine-rich Repeat Variant"/>
    <property type="match status" value="1"/>
</dbReference>
<dbReference type="InterPro" id="IPR011989">
    <property type="entry name" value="ARM-like"/>
</dbReference>
<evidence type="ECO:0000256" key="4">
    <source>
        <dbReference type="ARBA" id="ARBA00022645"/>
    </source>
</evidence>
<feature type="chain" id="PRO_5018579791" description="tubulin-glutamate carboxypeptidase" evidence="9">
    <location>
        <begin position="25"/>
        <end position="910"/>
    </location>
</feature>
<organism evidence="11 12">
    <name type="scientific">Mola mola</name>
    <name type="common">Ocean sunfish</name>
    <name type="synonym">Tetraodon mola</name>
    <dbReference type="NCBI Taxonomy" id="94237"/>
    <lineage>
        <taxon>Eukaryota</taxon>
        <taxon>Metazoa</taxon>
        <taxon>Chordata</taxon>
        <taxon>Craniata</taxon>
        <taxon>Vertebrata</taxon>
        <taxon>Euteleostomi</taxon>
        <taxon>Actinopterygii</taxon>
        <taxon>Neopterygii</taxon>
        <taxon>Teleostei</taxon>
        <taxon>Neoteleostei</taxon>
        <taxon>Acanthomorphata</taxon>
        <taxon>Eupercaria</taxon>
        <taxon>Tetraodontiformes</taxon>
        <taxon>Molidae</taxon>
        <taxon>Mola</taxon>
    </lineage>
</organism>
<dbReference type="Ensembl" id="ENSMMOT00000025591.1">
    <property type="protein sequence ID" value="ENSMMOP00000025169.1"/>
    <property type="gene ID" value="ENSMMOG00000019116.1"/>
</dbReference>
<evidence type="ECO:0000256" key="8">
    <source>
        <dbReference type="PROSITE-ProRule" id="PRU01379"/>
    </source>
</evidence>
<dbReference type="Gene3D" id="2.60.40.3120">
    <property type="match status" value="1"/>
</dbReference>
<keyword evidence="4" id="KW-0378">Hydrolase</keyword>
<comment type="subcellular location">
    <subcellularLocation>
        <location evidence="2">Cytoplasm</location>
        <location evidence="2">Cytosol</location>
    </subcellularLocation>
</comment>
<keyword evidence="4" id="KW-0121">Carboxypeptidase</keyword>
<evidence type="ECO:0000313" key="11">
    <source>
        <dbReference type="Ensembl" id="ENSMMOP00000025169.1"/>
    </source>
</evidence>
<evidence type="ECO:0000256" key="7">
    <source>
        <dbReference type="ARBA" id="ARBA00029302"/>
    </source>
</evidence>
<sequence>IVIQIICIYWIFLSVLQNAGDVESTLNILHVLDELLSAGTDQRIHYMISKGGSEALLTALVNTCCSFNPKHTILLPLLHLLAKVGHRDCRIGMKAEDAGAVLLMLNLLKHNLKHARRATACLLVIQVLSSSVCEESNLTAKKNWCHSLPVLFVCLSLSEANIRMVVSKGYISGLLQLYEDWHSKDTQHVAIAICHGLLRCLHKITRSTAGKQALMSHAVNSLVEPSVQLMRKCLPKIHLPLTSDQSAYTFPLSGGWHAVPNMNVASGRDDDLETDLNKLRLCPDPDRPKEVLQQYSCICPELTHDFQVNTSDKSSKYKQQECCGWDAEIDEDNCALHGNELLRLRSLPLWLAFCFQLHCNPTYLTKLLYFCPREKTSPGKKMGDHDAADNETEESFDQTMIDRLLKRHRACIPHHEPKLYFAAAAKTRSVPGFSILAFPDFWGHLPPPRHEPMVPRKSNIQRQKVLEDIQRFLNTDDIINKVVLQCPSDSLRFFSKFECGNLRKAIQVRRYEYDLILNADTNCCQHTQWFYFEVSNMVADVPYRFNIINCEKSNSQFNYGEKACVCLCLSVEALDGRPHWVRSGTEVCYFRNQFCPSQGRMRATFYTLTFTITFKHNEDVCYLAYHYPYTFSALRTHLNVLQKSVDPSKVFFRQQVLCSTLAGNSCPVVTITACPASRSWKDMHKLRNRPCIVLTGRVHPGESNASWVMKGTLEFLCGSDPVAQTLRELFIFKIIPMLNPDGVINGMSRCDLNCEDLNRQWCKPDPVLSPTIYHTKGLLYYLNSIGRTPLVFCDYHGHSRKKNVFLYGCSIKETLWQSGSTIDTVGLKEDPGYRTIQKTLDRVAPAFSSNSCNYLVEKSRSSTARVVVWREIGVLRSYTMESTYNGCNQGIYKVCAYTVCVWLCKMRLTS</sequence>
<dbReference type="InterPro" id="IPR000834">
    <property type="entry name" value="Peptidase_M14"/>
</dbReference>
<dbReference type="PANTHER" id="PTHR12756:SF5">
    <property type="entry name" value="CYTOSOLIC CARBOXYPEPTIDASE 4"/>
    <property type="match status" value="1"/>
</dbReference>
<reference evidence="11" key="1">
    <citation type="submission" date="2025-08" db="UniProtKB">
        <authorList>
            <consortium name="Ensembl"/>
        </authorList>
    </citation>
    <scope>IDENTIFICATION</scope>
</reference>
<dbReference type="InterPro" id="IPR040626">
    <property type="entry name" value="Pepdidase_M14_N"/>
</dbReference>
<keyword evidence="12" id="KW-1185">Reference proteome</keyword>
<dbReference type="Pfam" id="PF18027">
    <property type="entry name" value="Pepdidase_M14_N"/>
    <property type="match status" value="1"/>
</dbReference>
<protein>
    <recommendedName>
        <fullName evidence="6">tubulin-glutamate carboxypeptidase</fullName>
        <ecNumber evidence="6">3.4.17.24</ecNumber>
    </recommendedName>
</protein>
<evidence type="ECO:0000256" key="6">
    <source>
        <dbReference type="ARBA" id="ARBA00026108"/>
    </source>
</evidence>
<dbReference type="GO" id="GO:0005829">
    <property type="term" value="C:cytosol"/>
    <property type="evidence" value="ECO:0007669"/>
    <property type="project" value="UniProtKB-SubCell"/>
</dbReference>
<dbReference type="EC" id="3.4.17.24" evidence="6"/>
<dbReference type="GO" id="GO:0004181">
    <property type="term" value="F:metallocarboxypeptidase activity"/>
    <property type="evidence" value="ECO:0007669"/>
    <property type="project" value="InterPro"/>
</dbReference>
<dbReference type="InterPro" id="IPR016024">
    <property type="entry name" value="ARM-type_fold"/>
</dbReference>
<comment type="cofactor">
    <cofactor evidence="1">
        <name>Zn(2+)</name>
        <dbReference type="ChEBI" id="CHEBI:29105"/>
    </cofactor>
</comment>
<comment type="catalytic activity">
    <reaction evidence="5">
        <text>C-terminal L-alpha-aminoacyl-L-glutamyl-L-glutamyl-[tubulin] + H2O = C-terminal L-alpha-aminoacyl-L-glutamyl-[tubulin] + L-glutamate</text>
        <dbReference type="Rhea" id="RHEA:63792"/>
        <dbReference type="Rhea" id="RHEA-COMP:16435"/>
        <dbReference type="Rhea" id="RHEA-COMP:16436"/>
        <dbReference type="ChEBI" id="CHEBI:15377"/>
        <dbReference type="ChEBI" id="CHEBI:29985"/>
        <dbReference type="ChEBI" id="CHEBI:149555"/>
        <dbReference type="ChEBI" id="CHEBI:149556"/>
        <dbReference type="EC" id="3.4.17.24"/>
    </reaction>
    <physiologicalReaction direction="left-to-right" evidence="5">
        <dbReference type="Rhea" id="RHEA:63793"/>
    </physiologicalReaction>
</comment>
<dbReference type="SUPFAM" id="SSF53187">
    <property type="entry name" value="Zn-dependent exopeptidases"/>
    <property type="match status" value="1"/>
</dbReference>
<feature type="signal peptide" evidence="9">
    <location>
        <begin position="1"/>
        <end position="24"/>
    </location>
</feature>
<dbReference type="PROSITE" id="PS52035">
    <property type="entry name" value="PEPTIDASE_M14"/>
    <property type="match status" value="1"/>
</dbReference>